<dbReference type="GO" id="GO:0005829">
    <property type="term" value="C:cytosol"/>
    <property type="evidence" value="ECO:0007669"/>
    <property type="project" value="TreeGrafter"/>
</dbReference>
<evidence type="ECO:0000259" key="1">
    <source>
        <dbReference type="Pfam" id="PF00814"/>
    </source>
</evidence>
<dbReference type="PANTHER" id="PTHR11735:SF11">
    <property type="entry name" value="TRNA THREONYLCARBAMOYLADENOSINE BIOSYNTHESIS PROTEIN TSAB"/>
    <property type="match status" value="1"/>
</dbReference>
<evidence type="ECO:0000313" key="3">
    <source>
        <dbReference type="Proteomes" id="UP000565745"/>
    </source>
</evidence>
<accession>A0A7W6M997</accession>
<dbReference type="Proteomes" id="UP000565745">
    <property type="component" value="Unassembled WGS sequence"/>
</dbReference>
<keyword evidence="3" id="KW-1185">Reference proteome</keyword>
<dbReference type="Pfam" id="PF00814">
    <property type="entry name" value="TsaD"/>
    <property type="match status" value="1"/>
</dbReference>
<dbReference type="NCBIfam" id="TIGR03725">
    <property type="entry name" value="T6A_YeaZ"/>
    <property type="match status" value="1"/>
</dbReference>
<reference evidence="2 3" key="1">
    <citation type="submission" date="2020-08" db="EMBL/GenBank/DDBJ databases">
        <title>Genomic Encyclopedia of Type Strains, Phase IV (KMG-IV): sequencing the most valuable type-strain genomes for metagenomic binning, comparative biology and taxonomic classification.</title>
        <authorList>
            <person name="Goeker M."/>
        </authorList>
    </citation>
    <scope>NUCLEOTIDE SEQUENCE [LARGE SCALE GENOMIC DNA]</scope>
    <source>
        <strain evidence="2 3">DSM 101015</strain>
    </source>
</reference>
<feature type="domain" description="Gcp-like" evidence="1">
    <location>
        <begin position="38"/>
        <end position="131"/>
    </location>
</feature>
<dbReference type="InterPro" id="IPR043129">
    <property type="entry name" value="ATPase_NBD"/>
</dbReference>
<dbReference type="InterPro" id="IPR000905">
    <property type="entry name" value="Gcp-like_dom"/>
</dbReference>
<evidence type="ECO:0000313" key="2">
    <source>
        <dbReference type="EMBL" id="MBB4174780.1"/>
    </source>
</evidence>
<dbReference type="InterPro" id="IPR022496">
    <property type="entry name" value="T6A_TsaB"/>
</dbReference>
<dbReference type="EMBL" id="JACIFU010000003">
    <property type="protein sequence ID" value="MBB4174780.1"/>
    <property type="molecule type" value="Genomic_DNA"/>
</dbReference>
<organism evidence="2 3">
    <name type="scientific">Sulfitobacter noctilucicola</name>
    <dbReference type="NCBI Taxonomy" id="1342301"/>
    <lineage>
        <taxon>Bacteria</taxon>
        <taxon>Pseudomonadati</taxon>
        <taxon>Pseudomonadota</taxon>
        <taxon>Alphaproteobacteria</taxon>
        <taxon>Rhodobacterales</taxon>
        <taxon>Roseobacteraceae</taxon>
        <taxon>Sulfitobacter</taxon>
    </lineage>
</organism>
<protein>
    <submittedName>
        <fullName evidence="2">tRNA threonylcarbamoyl adenosine modification protein YeaZ</fullName>
    </submittedName>
</protein>
<dbReference type="OrthoDB" id="9809995at2"/>
<comment type="caution">
    <text evidence="2">The sequence shown here is derived from an EMBL/GenBank/DDBJ whole genome shotgun (WGS) entry which is preliminary data.</text>
</comment>
<dbReference type="AlphaFoldDB" id="A0A7W6M997"/>
<name>A0A7W6M997_9RHOB</name>
<sequence length="229" mass="23632">MSLLSETALLAFDTSAAHCAAAVYEGDALRQAVVEPMAKGQAERILVLCQEVLAASDLAFTDLTALAVGIGPGNFTGIRISVSAARGLALGLGIPAVPVSAFEMLRDTSGLGAHAAEVVIVEAPRGAAYAQCFHYGRPSGAPEMIDPAAPPDHLRQTNLMVTGHRAEEIAGALGGTANTAEISTPAEQLARVAHWKLENGHDTDTRPAPLYVRAPDAAPARDAAPLILT</sequence>
<proteinExistence type="predicted"/>
<dbReference type="RefSeq" id="WP_025056110.1">
    <property type="nucleotide sequence ID" value="NZ_JACIFU010000003.1"/>
</dbReference>
<dbReference type="GO" id="GO:0002949">
    <property type="term" value="P:tRNA threonylcarbamoyladenosine modification"/>
    <property type="evidence" value="ECO:0007669"/>
    <property type="project" value="InterPro"/>
</dbReference>
<gene>
    <name evidence="2" type="ORF">GGR93_002568</name>
</gene>
<dbReference type="PANTHER" id="PTHR11735">
    <property type="entry name" value="TRNA N6-ADENOSINE THREONYLCARBAMOYLTRANSFERASE"/>
    <property type="match status" value="1"/>
</dbReference>
<dbReference type="Gene3D" id="3.30.420.40">
    <property type="match status" value="2"/>
</dbReference>
<dbReference type="SUPFAM" id="SSF53067">
    <property type="entry name" value="Actin-like ATPase domain"/>
    <property type="match status" value="1"/>
</dbReference>